<evidence type="ECO:0000259" key="1">
    <source>
        <dbReference type="Pfam" id="PF03372"/>
    </source>
</evidence>
<dbReference type="RefSeq" id="WP_229318389.1">
    <property type="nucleotide sequence ID" value="NZ_AP025184.1"/>
</dbReference>
<proteinExistence type="predicted"/>
<dbReference type="Proteomes" id="UP001319867">
    <property type="component" value="Chromosome"/>
</dbReference>
<dbReference type="PANTHER" id="PTHR12121:SF36">
    <property type="entry name" value="ENDONUCLEASE_EXONUCLEASE_PHOSPHATASE DOMAIN-CONTAINING PROTEIN"/>
    <property type="match status" value="1"/>
</dbReference>
<gene>
    <name evidence="2" type="ORF">GENT5_09190</name>
</gene>
<dbReference type="InterPro" id="IPR005135">
    <property type="entry name" value="Endo/exonuclease/phosphatase"/>
</dbReference>
<protein>
    <submittedName>
        <fullName evidence="2">Endonuclease</fullName>
    </submittedName>
</protein>
<dbReference type="GO" id="GO:0004519">
    <property type="term" value="F:endonuclease activity"/>
    <property type="evidence" value="ECO:0007669"/>
    <property type="project" value="UniProtKB-KW"/>
</dbReference>
<dbReference type="InterPro" id="IPR050410">
    <property type="entry name" value="CCR4/nocturin_mRNA_transcr"/>
</dbReference>
<evidence type="ECO:0000313" key="2">
    <source>
        <dbReference type="EMBL" id="BDB54614.1"/>
    </source>
</evidence>
<dbReference type="PANTHER" id="PTHR12121">
    <property type="entry name" value="CARBON CATABOLITE REPRESSOR PROTEIN 4"/>
    <property type="match status" value="1"/>
</dbReference>
<dbReference type="InterPro" id="IPR036691">
    <property type="entry name" value="Endo/exonu/phosph_ase_sf"/>
</dbReference>
<dbReference type="SUPFAM" id="SSF56219">
    <property type="entry name" value="DNase I-like"/>
    <property type="match status" value="1"/>
</dbReference>
<keyword evidence="2" id="KW-0540">Nuclease</keyword>
<keyword evidence="2" id="KW-0378">Hydrolase</keyword>
<dbReference type="EMBL" id="AP025184">
    <property type="protein sequence ID" value="BDB54614.1"/>
    <property type="molecule type" value="Genomic_DNA"/>
</dbReference>
<organism evidence="2 3">
    <name type="scientific">Flavobacterium ammoniigenes</name>
    <dbReference type="NCBI Taxonomy" id="1751095"/>
    <lineage>
        <taxon>Bacteria</taxon>
        <taxon>Pseudomonadati</taxon>
        <taxon>Bacteroidota</taxon>
        <taxon>Flavobacteriia</taxon>
        <taxon>Flavobacteriales</taxon>
        <taxon>Flavobacteriaceae</taxon>
        <taxon>Flavobacterium</taxon>
    </lineage>
</organism>
<dbReference type="Gene3D" id="3.60.10.10">
    <property type="entry name" value="Endonuclease/exonuclease/phosphatase"/>
    <property type="match status" value="1"/>
</dbReference>
<keyword evidence="3" id="KW-1185">Reference proteome</keyword>
<feature type="domain" description="Endonuclease/exonuclease/phosphatase" evidence="1">
    <location>
        <begin position="27"/>
        <end position="270"/>
    </location>
</feature>
<reference evidence="2 3" key="2">
    <citation type="journal article" date="2022" name="Microorganisms">
        <title>Complete Genome Sequences of Two Flavobacterium ammonificans Strains and a Flavobacterium ammoniigenes Strain of Ammonifying Bacterioplankton Isolated from Surface River Water.</title>
        <authorList>
            <person name="Suda W."/>
            <person name="Ogata Y."/>
            <person name="Shindo C."/>
            <person name="Watanabe K."/>
        </authorList>
    </citation>
    <scope>NUCLEOTIDE SEQUENCE [LARGE SCALE GENOMIC DNA]</scope>
    <source>
        <strain evidence="2 3">GENT5</strain>
    </source>
</reference>
<reference evidence="2 3" key="1">
    <citation type="journal article" date="2022" name="Int. J. Syst. Evol. Microbiol.">
        <title>Flavobacterium ammonificans sp. nov. and Flavobacterium ammoniigenes sp. nov., ammonifying bacteria isolated from surface river water.</title>
        <authorList>
            <person name="Watanabe K."/>
            <person name="Kitamura T."/>
            <person name="Ogata Y."/>
            <person name="Shindo C."/>
            <person name="Suda W."/>
        </authorList>
    </citation>
    <scope>NUCLEOTIDE SEQUENCE [LARGE SCALE GENOMIC DNA]</scope>
    <source>
        <strain evidence="2 3">GENT5</strain>
    </source>
</reference>
<dbReference type="CDD" id="cd09083">
    <property type="entry name" value="EEP-1"/>
    <property type="match status" value="1"/>
</dbReference>
<keyword evidence="2" id="KW-0255">Endonuclease</keyword>
<sequence length="278" mass="32196">MKTDKRIWILIILILGSLSYSQNLKLMSYNIRLDVASDGQNAWPVRKDFFASQIQFYEPDIMGVQEAMPNQVLDLEQMLPHYNQVGIGREGEGKGESSNIFYKKEKLKVITTNTFWLSETPDAISKGWDAACHRVCTFALFQDITSKRKFWIFNTHLDHIGEQARANGIKLILSKIEQYNTDQYPIVFMGDFNLEPNDKSIVALKMQMNDASEISLQKPFGPNGTFNNFEFDKPVTRRIDYIFISKNAKFEVKKYAVLTDSKNFRYPSDHFPVYVEIK</sequence>
<evidence type="ECO:0000313" key="3">
    <source>
        <dbReference type="Proteomes" id="UP001319867"/>
    </source>
</evidence>
<dbReference type="Pfam" id="PF03372">
    <property type="entry name" value="Exo_endo_phos"/>
    <property type="match status" value="1"/>
</dbReference>
<accession>A0ABN6KYX1</accession>
<name>A0ABN6KYX1_9FLAO</name>